<dbReference type="PaxDb" id="4097-A0A1S3Y347"/>
<proteinExistence type="predicted"/>
<gene>
    <name evidence="1" type="primary">LOC107771651</name>
</gene>
<dbReference type="KEGG" id="nta:107771651"/>
<dbReference type="AlphaFoldDB" id="A0A1S3Y347"/>
<dbReference type="OrthoDB" id="1681765at2759"/>
<organism evidence="1">
    <name type="scientific">Nicotiana tabacum</name>
    <name type="common">Common tobacco</name>
    <dbReference type="NCBI Taxonomy" id="4097"/>
    <lineage>
        <taxon>Eukaryota</taxon>
        <taxon>Viridiplantae</taxon>
        <taxon>Streptophyta</taxon>
        <taxon>Embryophyta</taxon>
        <taxon>Tracheophyta</taxon>
        <taxon>Spermatophyta</taxon>
        <taxon>Magnoliopsida</taxon>
        <taxon>eudicotyledons</taxon>
        <taxon>Gunneridae</taxon>
        <taxon>Pentapetalae</taxon>
        <taxon>asterids</taxon>
        <taxon>lamiids</taxon>
        <taxon>Solanales</taxon>
        <taxon>Solanaceae</taxon>
        <taxon>Nicotianoideae</taxon>
        <taxon>Nicotianeae</taxon>
        <taxon>Nicotiana</taxon>
    </lineage>
</organism>
<dbReference type="RefSeq" id="XP_016446559.1">
    <property type="nucleotide sequence ID" value="XM_016591073.1"/>
</dbReference>
<evidence type="ECO:0000313" key="1">
    <source>
        <dbReference type="RefSeq" id="XP_016446559.1"/>
    </source>
</evidence>
<accession>A0A1S3Y347</accession>
<protein>
    <submittedName>
        <fullName evidence="1">Uncharacterized protein</fullName>
    </submittedName>
</protein>
<name>A0A1S3Y347_TOBAC</name>
<reference evidence="1" key="1">
    <citation type="submission" date="2025-08" db="UniProtKB">
        <authorList>
            <consortium name="RefSeq"/>
        </authorList>
    </citation>
    <scope>IDENTIFICATION</scope>
</reference>
<sequence>MDSATTIEIKVKYRTITTSHTKYVNTTITAQGLIESYSVRSITKSYQRSDSLKKTDTTLFPQIFAQQLLYFSKVSRCASSYSVHKFHASVSLSIYHRLLKFVFSSTVHNFIRKERLNDDLFNQYDLPQVIFEEEGEHEQVLDETNGPSWTTEDSQFMNNMREGIALQLVQGKGNA</sequence>